<dbReference type="GO" id="GO:0004803">
    <property type="term" value="F:transposase activity"/>
    <property type="evidence" value="ECO:0007669"/>
    <property type="project" value="InterPro"/>
</dbReference>
<dbReference type="SUPFAM" id="SSF143422">
    <property type="entry name" value="Transposase IS200-like"/>
    <property type="match status" value="1"/>
</dbReference>
<accession>A0A934WWA5</accession>
<protein>
    <submittedName>
        <fullName evidence="2">IS200/IS605 family transposase</fullName>
    </submittedName>
</protein>
<dbReference type="InterPro" id="IPR002686">
    <property type="entry name" value="Transposase_17"/>
</dbReference>
<keyword evidence="3" id="KW-1185">Reference proteome</keyword>
<organism evidence="2 3">
    <name type="scientific">Marivirga aurantiaca</name>
    <dbReference type="NCBI Taxonomy" id="2802615"/>
    <lineage>
        <taxon>Bacteria</taxon>
        <taxon>Pseudomonadati</taxon>
        <taxon>Bacteroidota</taxon>
        <taxon>Cytophagia</taxon>
        <taxon>Cytophagales</taxon>
        <taxon>Marivirgaceae</taxon>
        <taxon>Marivirga</taxon>
    </lineage>
</organism>
<reference evidence="2" key="1">
    <citation type="submission" date="2021-01" db="EMBL/GenBank/DDBJ databases">
        <title>Marivirga aurantiaca sp. nov., isolated from intertidal surface sediments.</title>
        <authorList>
            <person name="Zhang M."/>
        </authorList>
    </citation>
    <scope>NUCLEOTIDE SEQUENCE</scope>
    <source>
        <strain evidence="2">S37H4</strain>
    </source>
</reference>
<dbReference type="Pfam" id="PF01797">
    <property type="entry name" value="Y1_Tnp"/>
    <property type="match status" value="1"/>
</dbReference>
<dbReference type="Proteomes" id="UP000611723">
    <property type="component" value="Unassembled WGS sequence"/>
</dbReference>
<feature type="domain" description="Transposase IS200-like" evidence="1">
    <location>
        <begin position="5"/>
        <end position="119"/>
    </location>
</feature>
<dbReference type="InterPro" id="IPR036515">
    <property type="entry name" value="Transposase_17_sf"/>
</dbReference>
<dbReference type="SMART" id="SM01321">
    <property type="entry name" value="Y1_Tnp"/>
    <property type="match status" value="1"/>
</dbReference>
<name>A0A934WWA5_9BACT</name>
<comment type="caution">
    <text evidence="2">The sequence shown here is derived from an EMBL/GenBank/DDBJ whole genome shotgun (WGS) entry which is preliminary data.</text>
</comment>
<evidence type="ECO:0000313" key="3">
    <source>
        <dbReference type="Proteomes" id="UP000611723"/>
    </source>
</evidence>
<evidence type="ECO:0000259" key="1">
    <source>
        <dbReference type="SMART" id="SM01321"/>
    </source>
</evidence>
<dbReference type="AlphaFoldDB" id="A0A934WWA5"/>
<dbReference type="NCBIfam" id="NF033573">
    <property type="entry name" value="transpos_IS200"/>
    <property type="match status" value="1"/>
</dbReference>
<dbReference type="GO" id="GO:0003677">
    <property type="term" value="F:DNA binding"/>
    <property type="evidence" value="ECO:0007669"/>
    <property type="project" value="InterPro"/>
</dbReference>
<sequence length="150" mass="17911">MGQSLTKNYIHLIFSTKHRQPLISDKIEHELFSYLGGICKNLECWPIKVGGYKDHVHILCMLSKKIALMKLLEEVKTHSSKWMKTKGDEYKKFYWQDGYGAFSVNPTEIDLVIEYISNQKIHHGKRSFQDEYRAFLKKYKIEYDEHYVWD</sequence>
<dbReference type="GO" id="GO:0006313">
    <property type="term" value="P:DNA transposition"/>
    <property type="evidence" value="ECO:0007669"/>
    <property type="project" value="InterPro"/>
</dbReference>
<dbReference type="EMBL" id="JAEQBW010000001">
    <property type="protein sequence ID" value="MBK6264075.1"/>
    <property type="molecule type" value="Genomic_DNA"/>
</dbReference>
<dbReference type="PANTHER" id="PTHR33360">
    <property type="entry name" value="TRANSPOSASE FOR INSERTION SEQUENCE ELEMENT IS200"/>
    <property type="match status" value="1"/>
</dbReference>
<dbReference type="PANTHER" id="PTHR33360:SF2">
    <property type="entry name" value="TRANSPOSASE FOR INSERTION SEQUENCE ELEMENT IS200"/>
    <property type="match status" value="1"/>
</dbReference>
<gene>
    <name evidence="2" type="primary">tnpA</name>
    <name evidence="2" type="ORF">JKA74_03420</name>
</gene>
<evidence type="ECO:0000313" key="2">
    <source>
        <dbReference type="EMBL" id="MBK6264075.1"/>
    </source>
</evidence>
<dbReference type="Gene3D" id="3.30.70.1290">
    <property type="entry name" value="Transposase IS200-like"/>
    <property type="match status" value="1"/>
</dbReference>
<proteinExistence type="predicted"/>